<dbReference type="Proteomes" id="UP001295423">
    <property type="component" value="Unassembled WGS sequence"/>
</dbReference>
<dbReference type="SUPFAM" id="SSF52821">
    <property type="entry name" value="Rhodanese/Cell cycle control phosphatase"/>
    <property type="match status" value="1"/>
</dbReference>
<dbReference type="InterPro" id="IPR008972">
    <property type="entry name" value="Cupredoxin"/>
</dbReference>
<evidence type="ECO:0000256" key="2">
    <source>
        <dbReference type="SAM" id="SignalP"/>
    </source>
</evidence>
<feature type="region of interest" description="Disordered" evidence="1">
    <location>
        <begin position="521"/>
        <end position="572"/>
    </location>
</feature>
<feature type="compositionally biased region" description="Basic and acidic residues" evidence="1">
    <location>
        <begin position="537"/>
        <end position="553"/>
    </location>
</feature>
<dbReference type="Gene3D" id="2.60.40.420">
    <property type="entry name" value="Cupredoxins - blue copper proteins"/>
    <property type="match status" value="2"/>
</dbReference>
<feature type="domain" description="Rhodanese" evidence="3">
    <location>
        <begin position="419"/>
        <end position="511"/>
    </location>
</feature>
<evidence type="ECO:0000256" key="1">
    <source>
        <dbReference type="SAM" id="MobiDB-lite"/>
    </source>
</evidence>
<name>A0AAD2JGT3_9STRA</name>
<dbReference type="InterPro" id="IPR036873">
    <property type="entry name" value="Rhodanese-like_dom_sf"/>
</dbReference>
<organism evidence="4 5">
    <name type="scientific">Cylindrotheca closterium</name>
    <dbReference type="NCBI Taxonomy" id="2856"/>
    <lineage>
        <taxon>Eukaryota</taxon>
        <taxon>Sar</taxon>
        <taxon>Stramenopiles</taxon>
        <taxon>Ochrophyta</taxon>
        <taxon>Bacillariophyta</taxon>
        <taxon>Bacillariophyceae</taxon>
        <taxon>Bacillariophycidae</taxon>
        <taxon>Bacillariales</taxon>
        <taxon>Bacillariaceae</taxon>
        <taxon>Cylindrotheca</taxon>
    </lineage>
</organism>
<dbReference type="InterPro" id="IPR001763">
    <property type="entry name" value="Rhodanese-like_dom"/>
</dbReference>
<dbReference type="Pfam" id="PF00581">
    <property type="entry name" value="Rhodanese"/>
    <property type="match status" value="1"/>
</dbReference>
<dbReference type="PROSITE" id="PS50206">
    <property type="entry name" value="RHODANESE_3"/>
    <property type="match status" value="1"/>
</dbReference>
<feature type="signal peptide" evidence="2">
    <location>
        <begin position="1"/>
        <end position="20"/>
    </location>
</feature>
<accession>A0AAD2JGT3</accession>
<evidence type="ECO:0000313" key="5">
    <source>
        <dbReference type="Proteomes" id="UP001295423"/>
    </source>
</evidence>
<protein>
    <recommendedName>
        <fullName evidence="3">Rhodanese domain-containing protein</fullName>
    </recommendedName>
</protein>
<dbReference type="Gene3D" id="3.40.250.10">
    <property type="entry name" value="Rhodanese-like domain"/>
    <property type="match status" value="1"/>
</dbReference>
<dbReference type="SUPFAM" id="SSF49503">
    <property type="entry name" value="Cupredoxins"/>
    <property type="match status" value="2"/>
</dbReference>
<proteinExistence type="predicted"/>
<dbReference type="CDD" id="cd00158">
    <property type="entry name" value="RHOD"/>
    <property type="match status" value="1"/>
</dbReference>
<evidence type="ECO:0000259" key="3">
    <source>
        <dbReference type="PROSITE" id="PS50206"/>
    </source>
</evidence>
<dbReference type="EMBL" id="CAKOGP040001746">
    <property type="protein sequence ID" value="CAJ1948210.1"/>
    <property type="molecule type" value="Genomic_DNA"/>
</dbReference>
<reference evidence="4" key="1">
    <citation type="submission" date="2023-08" db="EMBL/GenBank/DDBJ databases">
        <authorList>
            <person name="Audoor S."/>
            <person name="Bilcke G."/>
        </authorList>
    </citation>
    <scope>NUCLEOTIDE SEQUENCE</scope>
</reference>
<evidence type="ECO:0000313" key="4">
    <source>
        <dbReference type="EMBL" id="CAJ1948210.1"/>
    </source>
</evidence>
<feature type="chain" id="PRO_5042121763" description="Rhodanese domain-containing protein" evidence="2">
    <location>
        <begin position="21"/>
        <end position="588"/>
    </location>
</feature>
<sequence length="588" mass="62057">MISSQRLLISLALLAGGVLSVKQTIEAVEEFHDMLVASSGSPFDDGLATMSQMEVNPEDALCYNGTFYVLDFDLPGGLVSAFSARETLYCFLTGTCDFAGSAFAQAAAENCADANGRLVISDLYVCRTEFGAEGVGSNENIKLANLPLCVDPTCPEDTTYQKILKTSYALGLGGDPSFEGTFTGKCAPIEIDWKPDSAPFEQLSANVGDEIVFKYGSVESNVYIHPDGGCDKANAILVGSTGPTSYTFTESDAGKTMVFATDMGSRCEQGQILSVVVQGETRGPEVIEIDWAIPAEPYANRTARVGDTVKFTYSTSHNVYKHPSGTCDEKHSLLVGGTTGPGFYRFIANDTGTTVTFACNVGSHCEVGQIIHFQVEGGARDGATVPTSPQIPTMAPSAAPTLLPADDFAAAIANGDYDVILDVRTETEFNAGHIEGATLAESLAGFGNMGHTGASPSDLAGCEFCTIGVYCRTGARARSAIQVLLNSGFQGKLYNGQGTSQWTNAGYPLVTGNSVVPPCTTSGQDSCAAAVPPTEAPKGDIPDRKEPKPENKNGFKIQRTRTGTDFTQLGVRGGGRRMVTNLIPEEME</sequence>
<keyword evidence="5" id="KW-1185">Reference proteome</keyword>
<dbReference type="AlphaFoldDB" id="A0AAD2JGT3"/>
<dbReference type="SMART" id="SM00450">
    <property type="entry name" value="RHOD"/>
    <property type="match status" value="1"/>
</dbReference>
<keyword evidence="2" id="KW-0732">Signal</keyword>
<comment type="caution">
    <text evidence="4">The sequence shown here is derived from an EMBL/GenBank/DDBJ whole genome shotgun (WGS) entry which is preliminary data.</text>
</comment>
<gene>
    <name evidence="4" type="ORF">CYCCA115_LOCUS11509</name>
</gene>